<evidence type="ECO:0000256" key="1">
    <source>
        <dbReference type="ARBA" id="ARBA00004127"/>
    </source>
</evidence>
<feature type="transmembrane region" description="Helical" evidence="8">
    <location>
        <begin position="247"/>
        <end position="269"/>
    </location>
</feature>
<feature type="transmembrane region" description="Helical" evidence="8">
    <location>
        <begin position="177"/>
        <end position="194"/>
    </location>
</feature>
<evidence type="ECO:0000256" key="7">
    <source>
        <dbReference type="SAM" id="MobiDB-lite"/>
    </source>
</evidence>
<evidence type="ECO:0000256" key="6">
    <source>
        <dbReference type="ARBA" id="ARBA00023136"/>
    </source>
</evidence>
<dbReference type="GO" id="GO:0012505">
    <property type="term" value="C:endomembrane system"/>
    <property type="evidence" value="ECO:0007669"/>
    <property type="project" value="UniProtKB-SubCell"/>
</dbReference>
<dbReference type="GO" id="GO:0005345">
    <property type="term" value="F:purine nucleobase transmembrane transporter activity"/>
    <property type="evidence" value="ECO:0007669"/>
    <property type="project" value="TreeGrafter"/>
</dbReference>
<dbReference type="AlphaFoldDB" id="A0A9N8HLV7"/>
<keyword evidence="3" id="KW-0813">Transport</keyword>
<name>A0A9N8HLV7_9STRA</name>
<evidence type="ECO:0000313" key="9">
    <source>
        <dbReference type="EMBL" id="CAB9517437.1"/>
    </source>
</evidence>
<feature type="transmembrane region" description="Helical" evidence="8">
    <location>
        <begin position="84"/>
        <end position="102"/>
    </location>
</feature>
<evidence type="ECO:0000256" key="5">
    <source>
        <dbReference type="ARBA" id="ARBA00022989"/>
    </source>
</evidence>
<comment type="subcellular location">
    <subcellularLocation>
        <location evidence="1">Endomembrane system</location>
        <topology evidence="1">Multi-pass membrane protein</topology>
    </subcellularLocation>
</comment>
<organism evidence="9 10">
    <name type="scientific">Seminavis robusta</name>
    <dbReference type="NCBI Taxonomy" id="568900"/>
    <lineage>
        <taxon>Eukaryota</taxon>
        <taxon>Sar</taxon>
        <taxon>Stramenopiles</taxon>
        <taxon>Ochrophyta</taxon>
        <taxon>Bacillariophyta</taxon>
        <taxon>Bacillariophyceae</taxon>
        <taxon>Bacillariophycidae</taxon>
        <taxon>Naviculales</taxon>
        <taxon>Naviculaceae</taxon>
        <taxon>Seminavis</taxon>
    </lineage>
</organism>
<gene>
    <name evidence="9" type="ORF">SEMRO_856_G211600.1</name>
</gene>
<feature type="transmembrane region" description="Helical" evidence="8">
    <location>
        <begin position="55"/>
        <end position="78"/>
    </location>
</feature>
<feature type="transmembrane region" description="Helical" evidence="8">
    <location>
        <begin position="326"/>
        <end position="347"/>
    </location>
</feature>
<feature type="transmembrane region" description="Helical" evidence="8">
    <location>
        <begin position="383"/>
        <end position="413"/>
    </location>
</feature>
<evidence type="ECO:0000313" key="10">
    <source>
        <dbReference type="Proteomes" id="UP001153069"/>
    </source>
</evidence>
<evidence type="ECO:0000256" key="4">
    <source>
        <dbReference type="ARBA" id="ARBA00022692"/>
    </source>
</evidence>
<evidence type="ECO:0000256" key="8">
    <source>
        <dbReference type="SAM" id="Phobius"/>
    </source>
</evidence>
<dbReference type="InterPro" id="IPR045018">
    <property type="entry name" value="Azg-like"/>
</dbReference>
<dbReference type="Pfam" id="PF00860">
    <property type="entry name" value="Xan_ur_permease"/>
    <property type="match status" value="1"/>
</dbReference>
<dbReference type="EMBL" id="CAICTM010000855">
    <property type="protein sequence ID" value="CAB9517437.1"/>
    <property type="molecule type" value="Genomic_DNA"/>
</dbReference>
<dbReference type="OrthoDB" id="39528at2759"/>
<dbReference type="InterPro" id="IPR006043">
    <property type="entry name" value="NCS2"/>
</dbReference>
<dbReference type="PANTHER" id="PTHR43337">
    <property type="entry name" value="XANTHINE/URACIL PERMEASE C887.17-RELATED"/>
    <property type="match status" value="1"/>
</dbReference>
<dbReference type="GO" id="GO:0005886">
    <property type="term" value="C:plasma membrane"/>
    <property type="evidence" value="ECO:0007669"/>
    <property type="project" value="TreeGrafter"/>
</dbReference>
<comment type="caution">
    <text evidence="9">The sequence shown here is derived from an EMBL/GenBank/DDBJ whole genome shotgun (WGS) entry which is preliminary data.</text>
</comment>
<accession>A0A9N8HLV7</accession>
<feature type="transmembrane region" description="Helical" evidence="8">
    <location>
        <begin position="289"/>
        <end position="314"/>
    </location>
</feature>
<keyword evidence="10" id="KW-1185">Reference proteome</keyword>
<proteinExistence type="inferred from homology"/>
<dbReference type="PANTHER" id="PTHR43337:SF1">
    <property type="entry name" value="XANTHINE_URACIL PERMEASE C887.17-RELATED"/>
    <property type="match status" value="1"/>
</dbReference>
<sequence>MTITETLDNYFSLTERGATIGGELRAGTASFLTLSYLLLVNPQIMAQAGVSHDDAVFATALSASIACFIVGFCANLPFGCAPGIGLSAYLAFGLVQAELCTLEEALTVCWWSGIVVIMICLSRLTVYLMKIVPQSIKYGIVVGMGLLIAMIGMVDVNMIVSDEKTLVKLGDVMGDDGTLALCLCGILLVASLLYHDVKGGILIGIAVLTLFSWTWKHTWPESIFQWPEFHNNGFLDHPLAVFDWSRAAVFLPALASFVLICIFDISGVIYGLATLGGLITPEGDIPGSFWTFIASGVGTLVAAYFGSTPIIVCVETASGVREGGRTGLTAVVIGLYFMASIFLSPLFTAVPEVATAPVLVMVGVMMMGEAAKIKWENMDEALPAFLTIILMPLTYSITNGMIFGLLSAAAFYFTTGQAFTDTMDLFKNARAACTNAGRTKDNDANEVKSEKSEKTALLDVETGTNTDSGTFS</sequence>
<reference evidence="9" key="1">
    <citation type="submission" date="2020-06" db="EMBL/GenBank/DDBJ databases">
        <authorList>
            <consortium name="Plant Systems Biology data submission"/>
        </authorList>
    </citation>
    <scope>NUCLEOTIDE SEQUENCE</scope>
    <source>
        <strain evidence="9">D6</strain>
    </source>
</reference>
<keyword evidence="4 8" id="KW-0812">Transmembrane</keyword>
<evidence type="ECO:0000256" key="2">
    <source>
        <dbReference type="ARBA" id="ARBA00005697"/>
    </source>
</evidence>
<dbReference type="Proteomes" id="UP001153069">
    <property type="component" value="Unassembled WGS sequence"/>
</dbReference>
<keyword evidence="5 8" id="KW-1133">Transmembrane helix</keyword>
<feature type="compositionally biased region" description="Polar residues" evidence="7">
    <location>
        <begin position="462"/>
        <end position="472"/>
    </location>
</feature>
<keyword evidence="6 8" id="KW-0472">Membrane</keyword>
<feature type="region of interest" description="Disordered" evidence="7">
    <location>
        <begin position="439"/>
        <end position="472"/>
    </location>
</feature>
<comment type="similarity">
    <text evidence="2">Belongs to the nucleobase:cation symporter-2 (NCS2) (TC 2.A.40) family. Azg-like subfamily.</text>
</comment>
<feature type="transmembrane region" description="Helical" evidence="8">
    <location>
        <begin position="109"/>
        <end position="129"/>
    </location>
</feature>
<feature type="compositionally biased region" description="Basic and acidic residues" evidence="7">
    <location>
        <begin position="439"/>
        <end position="456"/>
    </location>
</feature>
<feature type="transmembrane region" description="Helical" evidence="8">
    <location>
        <begin position="135"/>
        <end position="156"/>
    </location>
</feature>
<protein>
    <submittedName>
        <fullName evidence="9">Adenine/guanine permease</fullName>
    </submittedName>
</protein>
<evidence type="ECO:0000256" key="3">
    <source>
        <dbReference type="ARBA" id="ARBA00022448"/>
    </source>
</evidence>